<evidence type="ECO:0000256" key="3">
    <source>
        <dbReference type="ARBA" id="ARBA00022741"/>
    </source>
</evidence>
<dbReference type="CDD" id="cd06614">
    <property type="entry name" value="STKc_PAK"/>
    <property type="match status" value="1"/>
</dbReference>
<dbReference type="SUPFAM" id="SSF56112">
    <property type="entry name" value="Protein kinase-like (PK-like)"/>
    <property type="match status" value="1"/>
</dbReference>
<dbReference type="PROSITE" id="PS00107">
    <property type="entry name" value="PROTEIN_KINASE_ATP"/>
    <property type="match status" value="1"/>
</dbReference>
<keyword evidence="12" id="KW-1185">Reference proteome</keyword>
<evidence type="ECO:0000256" key="8">
    <source>
        <dbReference type="RuleBase" id="RU000304"/>
    </source>
</evidence>
<evidence type="ECO:0000256" key="9">
    <source>
        <dbReference type="SAM" id="MobiDB-lite"/>
    </source>
</evidence>
<dbReference type="FunFam" id="1.10.510.10:FF:000421">
    <property type="entry name" value="Serine/threonine-protein kinase PAK 6"/>
    <property type="match status" value="1"/>
</dbReference>
<evidence type="ECO:0000256" key="5">
    <source>
        <dbReference type="ARBA" id="ARBA00047899"/>
    </source>
</evidence>
<feature type="region of interest" description="Disordered" evidence="9">
    <location>
        <begin position="92"/>
        <end position="136"/>
    </location>
</feature>
<dbReference type="InterPro" id="IPR011009">
    <property type="entry name" value="Kinase-like_dom_sf"/>
</dbReference>
<keyword evidence="8" id="KW-0418">Kinase</keyword>
<evidence type="ECO:0000256" key="2">
    <source>
        <dbReference type="ARBA" id="ARBA00012513"/>
    </source>
</evidence>
<feature type="compositionally biased region" description="Polar residues" evidence="9">
    <location>
        <begin position="107"/>
        <end position="136"/>
    </location>
</feature>
<dbReference type="Pfam" id="PF00069">
    <property type="entry name" value="Pkinase"/>
    <property type="match status" value="1"/>
</dbReference>
<dbReference type="Gene3D" id="3.30.200.20">
    <property type="entry name" value="Phosphorylase Kinase, domain 1"/>
    <property type="match status" value="1"/>
</dbReference>
<dbReference type="InterPro" id="IPR000719">
    <property type="entry name" value="Prot_kinase_dom"/>
</dbReference>
<keyword evidence="8" id="KW-0808">Transferase</keyword>
<proteinExistence type="inferred from homology"/>
<evidence type="ECO:0000256" key="1">
    <source>
        <dbReference type="ARBA" id="ARBA00008874"/>
    </source>
</evidence>
<protein>
    <recommendedName>
        <fullName evidence="2">non-specific serine/threonine protein kinase</fullName>
        <ecNumber evidence="2">2.7.11.1</ecNumber>
    </recommendedName>
</protein>
<dbReference type="InterPro" id="IPR008271">
    <property type="entry name" value="Ser/Thr_kinase_AS"/>
</dbReference>
<dbReference type="Pfam" id="PF00786">
    <property type="entry name" value="PBD"/>
    <property type="match status" value="1"/>
</dbReference>
<dbReference type="PROSITE" id="PS00108">
    <property type="entry name" value="PROTEIN_KINASE_ST"/>
    <property type="match status" value="1"/>
</dbReference>
<dbReference type="InterPro" id="IPR036936">
    <property type="entry name" value="CRIB_dom_sf"/>
</dbReference>
<dbReference type="EMBL" id="CABIJS010000222">
    <property type="protein sequence ID" value="VUZ46668.1"/>
    <property type="molecule type" value="Genomic_DNA"/>
</dbReference>
<comment type="catalytic activity">
    <reaction evidence="5">
        <text>L-threonyl-[protein] + ATP = O-phospho-L-threonyl-[protein] + ADP + H(+)</text>
        <dbReference type="Rhea" id="RHEA:46608"/>
        <dbReference type="Rhea" id="RHEA-COMP:11060"/>
        <dbReference type="Rhea" id="RHEA-COMP:11605"/>
        <dbReference type="ChEBI" id="CHEBI:15378"/>
        <dbReference type="ChEBI" id="CHEBI:30013"/>
        <dbReference type="ChEBI" id="CHEBI:30616"/>
        <dbReference type="ChEBI" id="CHEBI:61977"/>
        <dbReference type="ChEBI" id="CHEBI:456216"/>
        <dbReference type="EC" id="2.7.11.1"/>
    </reaction>
</comment>
<organism evidence="11 12">
    <name type="scientific">Hymenolepis diminuta</name>
    <name type="common">Rat tapeworm</name>
    <dbReference type="NCBI Taxonomy" id="6216"/>
    <lineage>
        <taxon>Eukaryota</taxon>
        <taxon>Metazoa</taxon>
        <taxon>Spiralia</taxon>
        <taxon>Lophotrochozoa</taxon>
        <taxon>Platyhelminthes</taxon>
        <taxon>Cestoda</taxon>
        <taxon>Eucestoda</taxon>
        <taxon>Cyclophyllidea</taxon>
        <taxon>Hymenolepididae</taxon>
        <taxon>Hymenolepis</taxon>
    </lineage>
</organism>
<dbReference type="InterPro" id="IPR000095">
    <property type="entry name" value="CRIB_dom"/>
</dbReference>
<dbReference type="EC" id="2.7.11.1" evidence="2"/>
<dbReference type="SMART" id="SM00285">
    <property type="entry name" value="PBD"/>
    <property type="match status" value="1"/>
</dbReference>
<dbReference type="GO" id="GO:0004674">
    <property type="term" value="F:protein serine/threonine kinase activity"/>
    <property type="evidence" value="ECO:0007669"/>
    <property type="project" value="UniProtKB-KW"/>
</dbReference>
<evidence type="ECO:0000256" key="7">
    <source>
        <dbReference type="PROSITE-ProRule" id="PRU10141"/>
    </source>
</evidence>
<dbReference type="InterPro" id="IPR017441">
    <property type="entry name" value="Protein_kinase_ATP_BS"/>
</dbReference>
<dbReference type="PANTHER" id="PTHR45832:SF22">
    <property type="entry name" value="SERINE_THREONINE-PROTEIN KINASE SAMKA-RELATED"/>
    <property type="match status" value="1"/>
</dbReference>
<keyword evidence="3 7" id="KW-0547">Nucleotide-binding</keyword>
<comment type="similarity">
    <text evidence="1">Belongs to the protein kinase superfamily. STE Ser/Thr protein kinase family. STE20 subfamily.</text>
</comment>
<dbReference type="GO" id="GO:0005524">
    <property type="term" value="F:ATP binding"/>
    <property type="evidence" value="ECO:0007669"/>
    <property type="project" value="UniProtKB-UniRule"/>
</dbReference>
<evidence type="ECO:0000259" key="10">
    <source>
        <dbReference type="PROSITE" id="PS50011"/>
    </source>
</evidence>
<comment type="catalytic activity">
    <reaction evidence="6">
        <text>L-seryl-[protein] + ATP = O-phospho-L-seryl-[protein] + ADP + H(+)</text>
        <dbReference type="Rhea" id="RHEA:17989"/>
        <dbReference type="Rhea" id="RHEA-COMP:9863"/>
        <dbReference type="Rhea" id="RHEA-COMP:11604"/>
        <dbReference type="ChEBI" id="CHEBI:15378"/>
        <dbReference type="ChEBI" id="CHEBI:29999"/>
        <dbReference type="ChEBI" id="CHEBI:30616"/>
        <dbReference type="ChEBI" id="CHEBI:83421"/>
        <dbReference type="ChEBI" id="CHEBI:456216"/>
        <dbReference type="EC" id="2.7.11.1"/>
    </reaction>
</comment>
<evidence type="ECO:0000313" key="12">
    <source>
        <dbReference type="Proteomes" id="UP000321570"/>
    </source>
</evidence>
<accession>A0A564YIV2</accession>
<dbReference type="Gene3D" id="3.90.810.10">
    <property type="entry name" value="CRIB domain"/>
    <property type="match status" value="1"/>
</dbReference>
<evidence type="ECO:0000256" key="6">
    <source>
        <dbReference type="ARBA" id="ARBA00048679"/>
    </source>
</evidence>
<dbReference type="Proteomes" id="UP000321570">
    <property type="component" value="Unassembled WGS sequence"/>
</dbReference>
<evidence type="ECO:0000256" key="4">
    <source>
        <dbReference type="ARBA" id="ARBA00022840"/>
    </source>
</evidence>
<keyword evidence="4 7" id="KW-0067">ATP-binding</keyword>
<dbReference type="InterPro" id="IPR051931">
    <property type="entry name" value="PAK3-like"/>
</dbReference>
<feature type="domain" description="Protein kinase" evidence="10">
    <location>
        <begin position="216"/>
        <end position="469"/>
    </location>
</feature>
<sequence>MKPFSRIRQRWSDKQSNISEISLPTNVAKLIHVEFDPKTKTFKGLPETWQELIAQANFTTEEQISHQAEIISACQTHDKFMKQQEHNEKFLGVSGSSLDDLDESNRKLSTGSGLENGNVDHNSTGSESSSLQDPVSPQSLLAKLMNTEINKDKHSDNFNSNKHAKPVPLVKPPIPPTPATEKTAQVRRRIKKKMTDFEFFDALAYIISTGDPLDKYCLESVLGSGASGTVRRAHNKETKEPVAIKIMNLSKQPNRDLIISEIQVMEHTRHENIVNYIESFLLKDEDELWVVMEYLDGGPLTDVVTETVMEGPLIAAVVKECLKAIHFLHEKNIIHRDIKSDNILLGKSGRVKLTDFGFCAQMGSRQSKRQTMVGTPYWMAPEVVNKAVKYGPKIDIWSLGIMIIEMLDGEPPYLNEPPLKAIYHIQTQERPEPKSTEVSPLMRDFLDRCLQIDPEKRASAAELLKHPFLLDTKPLSGLCALIEAARRNLNKPV</sequence>
<dbReference type="SMART" id="SM00220">
    <property type="entry name" value="S_TKc"/>
    <property type="match status" value="1"/>
</dbReference>
<reference evidence="11 12" key="1">
    <citation type="submission" date="2019-07" db="EMBL/GenBank/DDBJ databases">
        <authorList>
            <person name="Jastrzebski P J."/>
            <person name="Paukszto L."/>
            <person name="Jastrzebski P J."/>
        </authorList>
    </citation>
    <scope>NUCLEOTIDE SEQUENCE [LARGE SCALE GENOMIC DNA]</scope>
    <source>
        <strain evidence="11 12">WMS-il1</strain>
    </source>
</reference>
<feature type="region of interest" description="Disordered" evidence="9">
    <location>
        <begin position="151"/>
        <end position="183"/>
    </location>
</feature>
<feature type="binding site" evidence="7">
    <location>
        <position position="245"/>
    </location>
    <ligand>
        <name>ATP</name>
        <dbReference type="ChEBI" id="CHEBI:30616"/>
    </ligand>
</feature>
<keyword evidence="8" id="KW-0723">Serine/threonine-protein kinase</keyword>
<dbReference type="Gene3D" id="1.10.510.10">
    <property type="entry name" value="Transferase(Phosphotransferase) domain 1"/>
    <property type="match status" value="1"/>
</dbReference>
<gene>
    <name evidence="11" type="ORF">WMSIL1_LOCUS6262</name>
</gene>
<feature type="compositionally biased region" description="Pro residues" evidence="9">
    <location>
        <begin position="169"/>
        <end position="178"/>
    </location>
</feature>
<dbReference type="PROSITE" id="PS50011">
    <property type="entry name" value="PROTEIN_KINASE_DOM"/>
    <property type="match status" value="1"/>
</dbReference>
<evidence type="ECO:0000313" key="11">
    <source>
        <dbReference type="EMBL" id="VUZ46668.1"/>
    </source>
</evidence>
<dbReference type="AlphaFoldDB" id="A0A564YIV2"/>
<dbReference type="PANTHER" id="PTHR45832">
    <property type="entry name" value="SERINE/THREONINE-PROTEIN KINASE SAMKA-RELATED-RELATED"/>
    <property type="match status" value="1"/>
</dbReference>
<name>A0A564YIV2_HYMDI</name>